<accession>A0ABW2PS47</accession>
<sequence length="84" mass="9397">MRAIAQPIYSPCHGKVENIFVNESSRVYEWEKLFLIRNEKGVLEEIAVGMSGLITSLEVKPNQNVTPNTVMAKVKEDLFVSGSD</sequence>
<gene>
    <name evidence="1" type="ORF">ACFQRG_04180</name>
</gene>
<evidence type="ECO:0000313" key="2">
    <source>
        <dbReference type="Proteomes" id="UP001596505"/>
    </source>
</evidence>
<evidence type="ECO:0008006" key="3">
    <source>
        <dbReference type="Google" id="ProtNLM"/>
    </source>
</evidence>
<dbReference type="EMBL" id="JBHTCO010000004">
    <property type="protein sequence ID" value="MFC7392172.1"/>
    <property type="molecule type" value="Genomic_DNA"/>
</dbReference>
<organism evidence="1 2">
    <name type="scientific">Scopulibacillus cellulosilyticus</name>
    <dbReference type="NCBI Taxonomy" id="2665665"/>
    <lineage>
        <taxon>Bacteria</taxon>
        <taxon>Bacillati</taxon>
        <taxon>Bacillota</taxon>
        <taxon>Bacilli</taxon>
        <taxon>Bacillales</taxon>
        <taxon>Sporolactobacillaceae</taxon>
        <taxon>Scopulibacillus</taxon>
    </lineage>
</organism>
<dbReference type="RefSeq" id="WP_380963974.1">
    <property type="nucleotide sequence ID" value="NZ_JBHTCO010000004.1"/>
</dbReference>
<reference evidence="2" key="1">
    <citation type="journal article" date="2019" name="Int. J. Syst. Evol. Microbiol.">
        <title>The Global Catalogue of Microorganisms (GCM) 10K type strain sequencing project: providing services to taxonomists for standard genome sequencing and annotation.</title>
        <authorList>
            <consortium name="The Broad Institute Genomics Platform"/>
            <consortium name="The Broad Institute Genome Sequencing Center for Infectious Disease"/>
            <person name="Wu L."/>
            <person name="Ma J."/>
        </authorList>
    </citation>
    <scope>NUCLEOTIDE SEQUENCE [LARGE SCALE GENOMIC DNA]</scope>
    <source>
        <strain evidence="2">CGMCC 1.16305</strain>
    </source>
</reference>
<comment type="caution">
    <text evidence="1">The sequence shown here is derived from an EMBL/GenBank/DDBJ whole genome shotgun (WGS) entry which is preliminary data.</text>
</comment>
<evidence type="ECO:0000313" key="1">
    <source>
        <dbReference type="EMBL" id="MFC7392172.1"/>
    </source>
</evidence>
<keyword evidence="2" id="KW-1185">Reference proteome</keyword>
<proteinExistence type="predicted"/>
<dbReference type="Gene3D" id="2.40.50.100">
    <property type="match status" value="1"/>
</dbReference>
<protein>
    <recommendedName>
        <fullName evidence="3">Biotin-dependent enzyme</fullName>
    </recommendedName>
</protein>
<name>A0ABW2PS47_9BACL</name>
<dbReference type="InterPro" id="IPR011053">
    <property type="entry name" value="Single_hybrid_motif"/>
</dbReference>
<dbReference type="SUPFAM" id="SSF51230">
    <property type="entry name" value="Single hybrid motif"/>
    <property type="match status" value="1"/>
</dbReference>
<dbReference type="Proteomes" id="UP001596505">
    <property type="component" value="Unassembled WGS sequence"/>
</dbReference>